<dbReference type="AlphaFoldDB" id="F4GE69"/>
<feature type="region of interest" description="Disordered" evidence="1">
    <location>
        <begin position="1"/>
        <end position="44"/>
    </location>
</feature>
<sequence length="44" mass="4656">MPLRIVRPGSPRAPAGKDEAHRHRATLSEPQAEAGAHILDMSAG</sequence>
<name>F4GE69_ALIDK</name>
<organism evidence="2 3">
    <name type="scientific">Alicycliphilus denitrificans (strain DSM 14773 / CIP 107495 / K601)</name>
    <dbReference type="NCBI Taxonomy" id="596154"/>
    <lineage>
        <taxon>Bacteria</taxon>
        <taxon>Pseudomonadati</taxon>
        <taxon>Pseudomonadota</taxon>
        <taxon>Betaproteobacteria</taxon>
        <taxon>Burkholderiales</taxon>
        <taxon>Comamonadaceae</taxon>
        <taxon>Alicycliphilus</taxon>
    </lineage>
</organism>
<dbReference type="HOGENOM" id="CLU_3211521_0_0_4"/>
<evidence type="ECO:0000313" key="3">
    <source>
        <dbReference type="Proteomes" id="UP000007938"/>
    </source>
</evidence>
<reference evidence="2 3" key="1">
    <citation type="journal article" date="2011" name="J. Bacteriol.">
        <title>Genome Sequences of Alicycliphilus denitrificans Strains BC and K601T.</title>
        <authorList>
            <person name="Oosterkamp M.J."/>
            <person name="Veuskens T."/>
            <person name="Plugge C.M."/>
            <person name="Langenhoff A.A."/>
            <person name="Gerritse J."/>
            <person name="van Berkel W.J."/>
            <person name="Pieper D.H."/>
            <person name="Junca H."/>
            <person name="Goodwin L.A."/>
            <person name="Daligault H.E."/>
            <person name="Bruce D.C."/>
            <person name="Detter J.C."/>
            <person name="Tapia R."/>
            <person name="Han C.S."/>
            <person name="Land M.L."/>
            <person name="Hauser L.J."/>
            <person name="Smidt H."/>
            <person name="Stams A.J."/>
        </authorList>
    </citation>
    <scope>NUCLEOTIDE SEQUENCE [LARGE SCALE GENOMIC DNA]</scope>
    <source>
        <strain evidence="3">DSM 14773 / CIP 107495 / K601</strain>
    </source>
</reference>
<evidence type="ECO:0000256" key="1">
    <source>
        <dbReference type="SAM" id="MobiDB-lite"/>
    </source>
</evidence>
<dbReference type="EMBL" id="CP002657">
    <property type="protein sequence ID" value="AEB86031.1"/>
    <property type="molecule type" value="Genomic_DNA"/>
</dbReference>
<gene>
    <name evidence="2" type="ordered locus">Alide2_3706</name>
</gene>
<dbReference type="RefSeq" id="WP_013722864.1">
    <property type="nucleotide sequence ID" value="NC_015422.1"/>
</dbReference>
<dbReference type="KEGG" id="adk:Alide2_3706"/>
<reference evidence="2 3" key="2">
    <citation type="submission" date="2011-04" db="EMBL/GenBank/DDBJ databases">
        <title>Complete sequence of chromosome of Alicycliphilus denitrificans K601.</title>
        <authorList>
            <consortium name="US DOE Joint Genome Institute"/>
            <person name="Lucas S."/>
            <person name="Han J."/>
            <person name="Lapidus A."/>
            <person name="Cheng J.-F."/>
            <person name="Goodwin L."/>
            <person name="Pitluck S."/>
            <person name="Peters L."/>
            <person name="Zeytun A."/>
            <person name="Detter J.C."/>
            <person name="Han C."/>
            <person name="Tapia R."/>
            <person name="Land M."/>
            <person name="Hauser L."/>
            <person name="Kyrpides N."/>
            <person name="Ivanova N."/>
            <person name="Mikhailova N."/>
            <person name="Pagani I."/>
            <person name="Oosterkamp M."/>
            <person name="Pieper D."/>
            <person name="van Berkel W."/>
            <person name="Langenhoff A."/>
            <person name="Smidt H."/>
            <person name="Stams A."/>
            <person name="Woyke T."/>
        </authorList>
    </citation>
    <scope>NUCLEOTIDE SEQUENCE [LARGE SCALE GENOMIC DNA]</scope>
    <source>
        <strain evidence="3">DSM 14773 / CIP 107495 / K601</strain>
    </source>
</reference>
<proteinExistence type="predicted"/>
<accession>F4GE69</accession>
<protein>
    <submittedName>
        <fullName evidence="2">Uncharacterized protein</fullName>
    </submittedName>
</protein>
<dbReference type="STRING" id="596154.Alide2_3706"/>
<evidence type="ECO:0000313" key="2">
    <source>
        <dbReference type="EMBL" id="AEB86031.1"/>
    </source>
</evidence>
<keyword evidence="3" id="KW-1185">Reference proteome</keyword>
<dbReference type="Proteomes" id="UP000007938">
    <property type="component" value="Chromosome"/>
</dbReference>